<evidence type="ECO:0000313" key="2">
    <source>
        <dbReference type="Proteomes" id="UP001230649"/>
    </source>
</evidence>
<keyword evidence="2" id="KW-1185">Reference proteome</keyword>
<accession>A0ACC2W556</accession>
<dbReference type="Proteomes" id="UP001230649">
    <property type="component" value="Unassembled WGS sequence"/>
</dbReference>
<evidence type="ECO:0000313" key="1">
    <source>
        <dbReference type="EMBL" id="KAJ9106573.1"/>
    </source>
</evidence>
<comment type="caution">
    <text evidence="1">The sequence shown here is derived from an EMBL/GenBank/DDBJ whole genome shotgun (WGS) entry which is preliminary data.</text>
</comment>
<name>A0ACC2W556_9TREE</name>
<dbReference type="EMBL" id="JASBWS010000043">
    <property type="protein sequence ID" value="KAJ9106573.1"/>
    <property type="molecule type" value="Genomic_DNA"/>
</dbReference>
<gene>
    <name evidence="1" type="ORF">QFC20_004065</name>
</gene>
<reference evidence="1" key="1">
    <citation type="submission" date="2023-04" db="EMBL/GenBank/DDBJ databases">
        <title>Draft Genome sequencing of Naganishia species isolated from polar environments using Oxford Nanopore Technology.</title>
        <authorList>
            <person name="Leo P."/>
            <person name="Venkateswaran K."/>
        </authorList>
    </citation>
    <scope>NUCLEOTIDE SEQUENCE</scope>
    <source>
        <strain evidence="1">MNA-CCFEE 5262</strain>
    </source>
</reference>
<protein>
    <submittedName>
        <fullName evidence="1">Uncharacterized protein</fullName>
    </submittedName>
</protein>
<proteinExistence type="predicted"/>
<sequence length="142" mass="15752">MSAPTAFDDTLDQFLEKHPTQSEAEYLLAWEERWNKRIDKDVAVLGEGLGKMVDAFEHALVPAGHATETAHLQAQLLSSTVLNSATSLLSLTHQLKLMVLLSDTKTAGANQEKEKQELERQVDGLRKDVSEAVGRIAQDEQR</sequence>
<organism evidence="1 2">
    <name type="scientific">Naganishia adeliensis</name>
    <dbReference type="NCBI Taxonomy" id="92952"/>
    <lineage>
        <taxon>Eukaryota</taxon>
        <taxon>Fungi</taxon>
        <taxon>Dikarya</taxon>
        <taxon>Basidiomycota</taxon>
        <taxon>Agaricomycotina</taxon>
        <taxon>Tremellomycetes</taxon>
        <taxon>Filobasidiales</taxon>
        <taxon>Filobasidiaceae</taxon>
        <taxon>Naganishia</taxon>
    </lineage>
</organism>